<keyword evidence="2" id="KW-1185">Reference proteome</keyword>
<proteinExistence type="predicted"/>
<dbReference type="Pfam" id="PF05577">
    <property type="entry name" value="Peptidase_S28"/>
    <property type="match status" value="1"/>
</dbReference>
<dbReference type="GO" id="GO:0070008">
    <property type="term" value="F:serine-type exopeptidase activity"/>
    <property type="evidence" value="ECO:0007669"/>
    <property type="project" value="InterPro"/>
</dbReference>
<dbReference type="EMBL" id="UYYB01140177">
    <property type="protein sequence ID" value="VDM85417.1"/>
    <property type="molecule type" value="Genomic_DNA"/>
</dbReference>
<accession>A0A3P7KAV3</accession>
<evidence type="ECO:0000313" key="1">
    <source>
        <dbReference type="EMBL" id="VDM85417.1"/>
    </source>
</evidence>
<sequence length="38" mass="4494">MMWDLAPQFNAAIIFAEHRFYGDSLPFNDQSYSVRKNI</sequence>
<dbReference type="GO" id="GO:0006508">
    <property type="term" value="P:proteolysis"/>
    <property type="evidence" value="ECO:0007669"/>
    <property type="project" value="InterPro"/>
</dbReference>
<dbReference type="Proteomes" id="UP000270094">
    <property type="component" value="Unassembled WGS sequence"/>
</dbReference>
<dbReference type="InterPro" id="IPR008758">
    <property type="entry name" value="Peptidase_S28"/>
</dbReference>
<organism evidence="1 2">
    <name type="scientific">Strongylus vulgaris</name>
    <name type="common">Blood worm</name>
    <dbReference type="NCBI Taxonomy" id="40348"/>
    <lineage>
        <taxon>Eukaryota</taxon>
        <taxon>Metazoa</taxon>
        <taxon>Ecdysozoa</taxon>
        <taxon>Nematoda</taxon>
        <taxon>Chromadorea</taxon>
        <taxon>Rhabditida</taxon>
        <taxon>Rhabditina</taxon>
        <taxon>Rhabditomorpha</taxon>
        <taxon>Strongyloidea</taxon>
        <taxon>Strongylidae</taxon>
        <taxon>Strongylus</taxon>
    </lineage>
</organism>
<protein>
    <submittedName>
        <fullName evidence="1">Uncharacterized protein</fullName>
    </submittedName>
</protein>
<reference evidence="1 2" key="1">
    <citation type="submission" date="2018-11" db="EMBL/GenBank/DDBJ databases">
        <authorList>
            <consortium name="Pathogen Informatics"/>
        </authorList>
    </citation>
    <scope>NUCLEOTIDE SEQUENCE [LARGE SCALE GENOMIC DNA]</scope>
</reference>
<name>A0A3P7KAV3_STRVU</name>
<dbReference type="AlphaFoldDB" id="A0A3P7KAV3"/>
<evidence type="ECO:0000313" key="2">
    <source>
        <dbReference type="Proteomes" id="UP000270094"/>
    </source>
</evidence>
<dbReference type="OrthoDB" id="2130629at2759"/>
<gene>
    <name evidence="1" type="ORF">SVUK_LOCUS20415</name>
</gene>
<dbReference type="Gene3D" id="3.40.50.1820">
    <property type="entry name" value="alpha/beta hydrolase"/>
    <property type="match status" value="1"/>
</dbReference>
<dbReference type="InterPro" id="IPR029058">
    <property type="entry name" value="AB_hydrolase_fold"/>
</dbReference>